<evidence type="ECO:0000256" key="1">
    <source>
        <dbReference type="SAM" id="Coils"/>
    </source>
</evidence>
<organism evidence="2 3">
    <name type="scientific">Helicobacter pullorum</name>
    <dbReference type="NCBI Taxonomy" id="35818"/>
    <lineage>
        <taxon>Bacteria</taxon>
        <taxon>Pseudomonadati</taxon>
        <taxon>Campylobacterota</taxon>
        <taxon>Epsilonproteobacteria</taxon>
        <taxon>Campylobacterales</taxon>
        <taxon>Helicobacteraceae</taxon>
        <taxon>Helicobacter</taxon>
    </lineage>
</organism>
<dbReference type="Proteomes" id="UP000037997">
    <property type="component" value="Unassembled WGS sequence"/>
</dbReference>
<proteinExistence type="predicted"/>
<evidence type="ECO:0000313" key="3">
    <source>
        <dbReference type="Proteomes" id="UP000037997"/>
    </source>
</evidence>
<dbReference type="AlphaFoldDB" id="A0A0N1MMV7"/>
<evidence type="ECO:0000313" key="2">
    <source>
        <dbReference type="EMBL" id="KPH56426.1"/>
    </source>
</evidence>
<dbReference type="EMBL" id="JNOC01000015">
    <property type="protein sequence ID" value="KPH56426.1"/>
    <property type="molecule type" value="Genomic_DNA"/>
</dbReference>
<feature type="coiled-coil region" evidence="1">
    <location>
        <begin position="19"/>
        <end position="46"/>
    </location>
</feature>
<keyword evidence="1" id="KW-0175">Coiled coil</keyword>
<comment type="caution">
    <text evidence="2">The sequence shown here is derived from an EMBL/GenBank/DDBJ whole genome shotgun (WGS) entry which is preliminary data.</text>
</comment>
<sequence>MFDYAKYENATQKEIIHALNLTQRKSEKLNQQLKENREIFKFLQKKLKESFSSKKNKKNNIPNSKTINALNNNTSIGVFNDFDEAKKALMSDE</sequence>
<accession>A0A0N1MMV7</accession>
<gene>
    <name evidence="2" type="ORF">HPU229334_01490</name>
</gene>
<name>A0A0N1MMV7_9HELI</name>
<protein>
    <submittedName>
        <fullName evidence="2">Uncharacterized protein</fullName>
    </submittedName>
</protein>
<dbReference type="PATRIC" id="fig|35818.11.peg.293"/>
<reference evidence="2 3" key="1">
    <citation type="submission" date="2014-06" db="EMBL/GenBank/DDBJ databases">
        <title>Helicobacter pullorum isolates in fresh chicken meat - phenotypic and genotypic features.</title>
        <authorList>
            <person name="Borges V."/>
            <person name="Santos A."/>
            <person name="Correia C.B."/>
            <person name="Saraiva M."/>
            <person name="Menard A."/>
            <person name="Vieira L."/>
            <person name="Sampaio D.A."/>
            <person name="Gomes J.P."/>
            <person name="Oleastro M."/>
        </authorList>
    </citation>
    <scope>NUCLEOTIDE SEQUENCE [LARGE SCALE GENOMIC DNA]</scope>
    <source>
        <strain evidence="2 3">229334/12</strain>
    </source>
</reference>
<dbReference type="RefSeq" id="WP_054197524.1">
    <property type="nucleotide sequence ID" value="NZ_FZMV01000010.1"/>
</dbReference>